<evidence type="ECO:0000259" key="3">
    <source>
        <dbReference type="PROSITE" id="PS50887"/>
    </source>
</evidence>
<dbReference type="SMART" id="SM00091">
    <property type="entry name" value="PAS"/>
    <property type="match status" value="2"/>
</dbReference>
<comment type="caution">
    <text evidence="5">The sequence shown here is derived from an EMBL/GenBank/DDBJ whole genome shotgun (WGS) entry which is preliminary data.</text>
</comment>
<dbReference type="PANTHER" id="PTHR45228:SF1">
    <property type="entry name" value="CYCLIC DI-GMP PHOSPHODIESTERASE TM_0186"/>
    <property type="match status" value="1"/>
</dbReference>
<evidence type="ECO:0000313" key="6">
    <source>
        <dbReference type="Proteomes" id="UP001209076"/>
    </source>
</evidence>
<dbReference type="InterPro" id="IPR037522">
    <property type="entry name" value="HD_GYP_dom"/>
</dbReference>
<dbReference type="NCBIfam" id="TIGR00229">
    <property type="entry name" value="sensory_box"/>
    <property type="match status" value="2"/>
</dbReference>
<keyword evidence="5" id="KW-0808">Transferase</keyword>
<dbReference type="InterPro" id="IPR000160">
    <property type="entry name" value="GGDEF_dom"/>
</dbReference>
<dbReference type="GO" id="GO:0052621">
    <property type="term" value="F:diguanylate cyclase activity"/>
    <property type="evidence" value="ECO:0007669"/>
    <property type="project" value="UniProtKB-EC"/>
</dbReference>
<feature type="domain" description="GGDEF" evidence="3">
    <location>
        <begin position="413"/>
        <end position="547"/>
    </location>
</feature>
<sequence length="723" mass="83851">MNKEVYERLFSESSLGMVHNKMIFDEENQAIDYIVLNANDAYFNYMSATKEQLIGKRISFLSNETNHYLEGWIKSYEKVFTTSDTIEFIQYSSLLRKTYYVKAFRISEDEFVSSIDLFDSYKQAFETSKIEQNLILNAIAEGIIVLSKTHEITHMNQRAFHILGYDDSFELMGKNIFNVLFREVYLEKEQKFIQNLDKLPVFNRFSRFQKADDSWVDVSMSILIKPGKNSDIGYVISFQDVTQLEGLKRQVEESEHTKEILVNHLPGMIYRCKIDEDWTMEYVSEGFKILTGYEVFEVINNERIAFNDIIHPNYRKILVEAWKTTINEHTNFEKEYMIITKDGKNKWVYEQGKPVYDEAGNPIALEGIIIDLNKRRERDLEIEHMMYHDQLTGLQNRLAFDETIQKLDDEKAYPFGILIANIDNLKMINDSFGRAVGDQVIMDFSNVIRAYEKKGYCVARTGGDEFSIILTNSSTLETYDVMIEIQEKAKLHTYNGPDNLTYQLTVSCGFETKVSEETAIRDVIRCAEDYMHRRKLLARSRSNRDSLTSIKATMLANSQETQDHMERMGEIALKVGAKLGLKQYTMDDLYLLAMLHDIGKIGVPHHIINKPGPLTNDEWEVMKRHPVIGYQIAISSVDLKPIAEGILNHHERFDGKGYPNKISGRDIPLIARIVSIIDAYDAITQDRPYRMKKTHEEAIEEIKKHAGTQFDPDIVEVFVHIFD</sequence>
<dbReference type="InterPro" id="IPR052020">
    <property type="entry name" value="Cyclic_di-GMP/3'3'-cGAMP_PDE"/>
</dbReference>
<keyword evidence="5" id="KW-0548">Nucleotidyltransferase</keyword>
<feature type="domain" description="PAS" evidence="1">
    <location>
        <begin position="274"/>
        <end position="329"/>
    </location>
</feature>
<dbReference type="Gene3D" id="3.30.450.20">
    <property type="entry name" value="PAS domain"/>
    <property type="match status" value="2"/>
</dbReference>
<dbReference type="Pfam" id="PF13426">
    <property type="entry name" value="PAS_9"/>
    <property type="match status" value="1"/>
</dbReference>
<evidence type="ECO:0000259" key="4">
    <source>
        <dbReference type="PROSITE" id="PS51832"/>
    </source>
</evidence>
<accession>A0ABT2PZT8</accession>
<feature type="domain" description="PAC" evidence="2">
    <location>
        <begin position="332"/>
        <end position="384"/>
    </location>
</feature>
<dbReference type="CDD" id="cd00130">
    <property type="entry name" value="PAS"/>
    <property type="match status" value="2"/>
</dbReference>
<dbReference type="CDD" id="cd00077">
    <property type="entry name" value="HDc"/>
    <property type="match status" value="1"/>
</dbReference>
<feature type="domain" description="HD-GYP" evidence="4">
    <location>
        <begin position="539"/>
        <end position="723"/>
    </location>
</feature>
<organism evidence="5 6">
    <name type="scientific">Paracholeplasma vituli</name>
    <dbReference type="NCBI Taxonomy" id="69473"/>
    <lineage>
        <taxon>Bacteria</taxon>
        <taxon>Bacillati</taxon>
        <taxon>Mycoplasmatota</taxon>
        <taxon>Mollicutes</taxon>
        <taxon>Acholeplasmatales</taxon>
        <taxon>Acholeplasmataceae</taxon>
        <taxon>Paracholeplasma</taxon>
    </lineage>
</organism>
<keyword evidence="6" id="KW-1185">Reference proteome</keyword>
<gene>
    <name evidence="5" type="ORF">N7603_06260</name>
</gene>
<dbReference type="Proteomes" id="UP001209076">
    <property type="component" value="Unassembled WGS sequence"/>
</dbReference>
<dbReference type="Pfam" id="PF13487">
    <property type="entry name" value="HD_5"/>
    <property type="match status" value="1"/>
</dbReference>
<dbReference type="Pfam" id="PF00990">
    <property type="entry name" value="GGDEF"/>
    <property type="match status" value="1"/>
</dbReference>
<dbReference type="SUPFAM" id="SSF55785">
    <property type="entry name" value="PYP-like sensor domain (PAS domain)"/>
    <property type="match status" value="2"/>
</dbReference>
<evidence type="ECO:0000259" key="2">
    <source>
        <dbReference type="PROSITE" id="PS50113"/>
    </source>
</evidence>
<dbReference type="InterPro" id="IPR003607">
    <property type="entry name" value="HD/PDEase_dom"/>
</dbReference>
<dbReference type="InterPro" id="IPR000700">
    <property type="entry name" value="PAS-assoc_C"/>
</dbReference>
<dbReference type="InterPro" id="IPR035965">
    <property type="entry name" value="PAS-like_dom_sf"/>
</dbReference>
<dbReference type="Pfam" id="PF08447">
    <property type="entry name" value="PAS_3"/>
    <property type="match status" value="1"/>
</dbReference>
<evidence type="ECO:0000313" key="5">
    <source>
        <dbReference type="EMBL" id="MCU0105257.1"/>
    </source>
</evidence>
<dbReference type="SMART" id="SM00471">
    <property type="entry name" value="HDc"/>
    <property type="match status" value="1"/>
</dbReference>
<dbReference type="EMBL" id="JAOEGN010000011">
    <property type="protein sequence ID" value="MCU0105257.1"/>
    <property type="molecule type" value="Genomic_DNA"/>
</dbReference>
<dbReference type="PROSITE" id="PS50887">
    <property type="entry name" value="GGDEF"/>
    <property type="match status" value="1"/>
</dbReference>
<dbReference type="Gene3D" id="1.10.3210.10">
    <property type="entry name" value="Hypothetical protein af1432"/>
    <property type="match status" value="1"/>
</dbReference>
<dbReference type="InterPro" id="IPR001610">
    <property type="entry name" value="PAC"/>
</dbReference>
<reference evidence="6" key="1">
    <citation type="submission" date="2023-07" db="EMBL/GenBank/DDBJ databases">
        <title>Novel Mycoplasma species identified in domestic and wild animals.</title>
        <authorList>
            <person name="Volokhov D.V."/>
            <person name="Furtak V.A."/>
            <person name="Zagorodnyaya T.A."/>
        </authorList>
    </citation>
    <scope>NUCLEOTIDE SEQUENCE [LARGE SCALE GENOMIC DNA]</scope>
    <source>
        <strain evidence="6">92-19</strain>
    </source>
</reference>
<dbReference type="SUPFAM" id="SSF55073">
    <property type="entry name" value="Nucleotide cyclase"/>
    <property type="match status" value="1"/>
</dbReference>
<dbReference type="SUPFAM" id="SSF109604">
    <property type="entry name" value="HD-domain/PDEase-like"/>
    <property type="match status" value="1"/>
</dbReference>
<dbReference type="CDD" id="cd01949">
    <property type="entry name" value="GGDEF"/>
    <property type="match status" value="1"/>
</dbReference>
<dbReference type="InterPro" id="IPR013655">
    <property type="entry name" value="PAS_fold_3"/>
</dbReference>
<dbReference type="InterPro" id="IPR000014">
    <property type="entry name" value="PAS"/>
</dbReference>
<protein>
    <submittedName>
        <fullName evidence="5">Diguanylate cyclase</fullName>
        <ecNumber evidence="5">2.7.7.65</ecNumber>
    </submittedName>
</protein>
<evidence type="ECO:0000259" key="1">
    <source>
        <dbReference type="PROSITE" id="PS50112"/>
    </source>
</evidence>
<dbReference type="InterPro" id="IPR043128">
    <property type="entry name" value="Rev_trsase/Diguanyl_cyclase"/>
</dbReference>
<dbReference type="SMART" id="SM00086">
    <property type="entry name" value="PAC"/>
    <property type="match status" value="1"/>
</dbReference>
<dbReference type="RefSeq" id="WP_262096551.1">
    <property type="nucleotide sequence ID" value="NZ_JAOEGN010000011.1"/>
</dbReference>
<dbReference type="SMART" id="SM00267">
    <property type="entry name" value="GGDEF"/>
    <property type="match status" value="1"/>
</dbReference>
<dbReference type="InterPro" id="IPR029787">
    <property type="entry name" value="Nucleotide_cyclase"/>
</dbReference>
<proteinExistence type="predicted"/>
<dbReference type="Gene3D" id="3.30.70.270">
    <property type="match status" value="1"/>
</dbReference>
<dbReference type="NCBIfam" id="TIGR00254">
    <property type="entry name" value="GGDEF"/>
    <property type="match status" value="1"/>
</dbReference>
<name>A0ABT2PZT8_9MOLU</name>
<dbReference type="PROSITE" id="PS51832">
    <property type="entry name" value="HD_GYP"/>
    <property type="match status" value="1"/>
</dbReference>
<dbReference type="PROSITE" id="PS50112">
    <property type="entry name" value="PAS"/>
    <property type="match status" value="1"/>
</dbReference>
<dbReference type="EC" id="2.7.7.65" evidence="5"/>
<dbReference type="PANTHER" id="PTHR45228">
    <property type="entry name" value="CYCLIC DI-GMP PHOSPHODIESTERASE TM_0186-RELATED"/>
    <property type="match status" value="1"/>
</dbReference>
<dbReference type="PROSITE" id="PS50113">
    <property type="entry name" value="PAC"/>
    <property type="match status" value="1"/>
</dbReference>